<keyword evidence="4 6" id="KW-1133">Transmembrane helix</keyword>
<dbReference type="EMBL" id="NWSH01000512">
    <property type="protein sequence ID" value="PCG75931.1"/>
    <property type="molecule type" value="Genomic_DNA"/>
</dbReference>
<evidence type="ECO:0000256" key="3">
    <source>
        <dbReference type="ARBA" id="ARBA00022692"/>
    </source>
</evidence>
<evidence type="ECO:0000256" key="4">
    <source>
        <dbReference type="ARBA" id="ARBA00022989"/>
    </source>
</evidence>
<dbReference type="GO" id="GO:0030641">
    <property type="term" value="P:regulation of cellular pH"/>
    <property type="evidence" value="ECO:0007669"/>
    <property type="project" value="TreeGrafter"/>
</dbReference>
<reference evidence="8" key="1">
    <citation type="submission" date="2017-09" db="EMBL/GenBank/DDBJ databases">
        <title>Contemporary evolution of a Lepidopteran species, Heliothis virescens, in response to modern agricultural practices.</title>
        <authorList>
            <person name="Fritz M.L."/>
            <person name="Deyonke A.M."/>
            <person name="Papanicolaou A."/>
            <person name="Micinski S."/>
            <person name="Westbrook J."/>
            <person name="Gould F."/>
        </authorList>
    </citation>
    <scope>NUCLEOTIDE SEQUENCE [LARGE SCALE GENOMIC DNA]</scope>
    <source>
        <strain evidence="8">HvINT-</strain>
        <tissue evidence="8">Whole body</tissue>
    </source>
</reference>
<dbReference type="PANTHER" id="PTHR12471:SF7">
    <property type="entry name" value="V-TYPE PROTON ATPASE SUBUNIT S1"/>
    <property type="match status" value="1"/>
</dbReference>
<evidence type="ECO:0000259" key="7">
    <source>
        <dbReference type="Pfam" id="PF20520"/>
    </source>
</evidence>
<feature type="domain" description="V-type proton ATPase subunit S1/VOA1 transmembrane" evidence="7">
    <location>
        <begin position="322"/>
        <end position="360"/>
    </location>
</feature>
<dbReference type="Pfam" id="PF20520">
    <property type="entry name" value="Ac45-VOA1_TM"/>
    <property type="match status" value="1"/>
</dbReference>
<evidence type="ECO:0000256" key="5">
    <source>
        <dbReference type="ARBA" id="ARBA00023136"/>
    </source>
</evidence>
<dbReference type="InterPro" id="IPR008388">
    <property type="entry name" value="Ac45_acc_su"/>
</dbReference>
<proteinExistence type="inferred from homology"/>
<dbReference type="GO" id="GO:0033176">
    <property type="term" value="C:proton-transporting V-type ATPase complex"/>
    <property type="evidence" value="ECO:0007669"/>
    <property type="project" value="TreeGrafter"/>
</dbReference>
<evidence type="ECO:0000313" key="8">
    <source>
        <dbReference type="EMBL" id="PCG75931.1"/>
    </source>
</evidence>
<dbReference type="PANTHER" id="PTHR12471">
    <property type="entry name" value="VACUOLAR ATP SYNTHASE SUBUNIT S1"/>
    <property type="match status" value="1"/>
</dbReference>
<keyword evidence="5 6" id="KW-0472">Membrane</keyword>
<sequence length="372" mass="41967">MSHVEVDPNPFTKLSSSSFANIVHESVKRTNGIIIFVEETFCTEDISAKDKYGTPYVHLHSALLDNKVKYFPSVIDPFKILNNIFKPQQHNVFYLASQTKLQIVDTFNHIYIFFQDGVNETRAQILRRHDTIIREVVFVVRQLKPGPIVAFYTGKTNPVVVKKIEQEKKPQSLSSMKKGVVVVSSIGLFRLHGVYAATQTRRSVYDQVPEISKETLNGNTGSTIRVGYPVFDIEFAFTFNKEGWTFDSVSLYEVDEEVGRTNVGIYVPWNHSLFCPEPIQIINQRDLSFIVISQYQVQPKDIGVPLSDEGGGSFSDVVHCGPYFTSPILACLFVSAVVIVITLYGIITLFDCVSGDRYEDPNAKPLTHEVMH</sequence>
<dbReference type="GO" id="GO:0001671">
    <property type="term" value="F:ATPase activator activity"/>
    <property type="evidence" value="ECO:0007669"/>
    <property type="project" value="TreeGrafter"/>
</dbReference>
<protein>
    <recommendedName>
        <fullName evidence="7">V-type proton ATPase subunit S1/VOA1 transmembrane domain-containing protein</fullName>
    </recommendedName>
</protein>
<name>A0A2A4JV97_HELVI</name>
<dbReference type="STRING" id="7102.A0A2A4JV97"/>
<evidence type="ECO:0000256" key="2">
    <source>
        <dbReference type="ARBA" id="ARBA00009037"/>
    </source>
</evidence>
<organism evidence="8">
    <name type="scientific">Heliothis virescens</name>
    <name type="common">Tobacco budworm moth</name>
    <dbReference type="NCBI Taxonomy" id="7102"/>
    <lineage>
        <taxon>Eukaryota</taxon>
        <taxon>Metazoa</taxon>
        <taxon>Ecdysozoa</taxon>
        <taxon>Arthropoda</taxon>
        <taxon>Hexapoda</taxon>
        <taxon>Insecta</taxon>
        <taxon>Pterygota</taxon>
        <taxon>Neoptera</taxon>
        <taxon>Endopterygota</taxon>
        <taxon>Lepidoptera</taxon>
        <taxon>Glossata</taxon>
        <taxon>Ditrysia</taxon>
        <taxon>Noctuoidea</taxon>
        <taxon>Noctuidae</taxon>
        <taxon>Heliothinae</taxon>
        <taxon>Heliothis</taxon>
    </lineage>
</organism>
<feature type="transmembrane region" description="Helical" evidence="6">
    <location>
        <begin position="323"/>
        <end position="347"/>
    </location>
</feature>
<comment type="similarity">
    <text evidence="2">Belongs to the vacuolar ATPase subunit S1 family.</text>
</comment>
<comment type="subcellular location">
    <subcellularLocation>
        <location evidence="1">Membrane</location>
        <topology evidence="1">Single-pass membrane protein</topology>
    </subcellularLocation>
</comment>
<dbReference type="AlphaFoldDB" id="A0A2A4JV97"/>
<dbReference type="InterPro" id="IPR046756">
    <property type="entry name" value="VAS1/VOA1_TM"/>
</dbReference>
<evidence type="ECO:0000256" key="1">
    <source>
        <dbReference type="ARBA" id="ARBA00004167"/>
    </source>
</evidence>
<accession>A0A2A4JV97</accession>
<keyword evidence="3 6" id="KW-0812">Transmembrane</keyword>
<evidence type="ECO:0000256" key="6">
    <source>
        <dbReference type="SAM" id="Phobius"/>
    </source>
</evidence>
<comment type="caution">
    <text evidence="8">The sequence shown here is derived from an EMBL/GenBank/DDBJ whole genome shotgun (WGS) entry which is preliminary data.</text>
</comment>
<gene>
    <name evidence="8" type="ORF">B5V51_10681</name>
</gene>